<dbReference type="AlphaFoldDB" id="A0AB39BLT4"/>
<evidence type="ECO:0000313" key="3">
    <source>
        <dbReference type="EMBL" id="XDI07366.1"/>
    </source>
</evidence>
<dbReference type="InterPro" id="IPR002656">
    <property type="entry name" value="Acyl_transf_3_dom"/>
</dbReference>
<proteinExistence type="predicted"/>
<feature type="domain" description="Acyltransferase 3" evidence="2">
    <location>
        <begin position="31"/>
        <end position="94"/>
    </location>
</feature>
<keyword evidence="1" id="KW-0812">Transmembrane</keyword>
<evidence type="ECO:0000259" key="2">
    <source>
        <dbReference type="Pfam" id="PF01757"/>
    </source>
</evidence>
<keyword evidence="3" id="KW-0012">Acyltransferase</keyword>
<keyword evidence="1" id="KW-1133">Transmembrane helix</keyword>
<dbReference type="Pfam" id="PF01757">
    <property type="entry name" value="Acyl_transf_3"/>
    <property type="match status" value="1"/>
</dbReference>
<dbReference type="RefSeq" id="WP_368499736.1">
    <property type="nucleotide sequence ID" value="NZ_CP162511.1"/>
</dbReference>
<organism evidence="3">
    <name type="scientific">Herbiconiux sp. A18JL235</name>
    <dbReference type="NCBI Taxonomy" id="3152363"/>
    <lineage>
        <taxon>Bacteria</taxon>
        <taxon>Bacillati</taxon>
        <taxon>Actinomycetota</taxon>
        <taxon>Actinomycetes</taxon>
        <taxon>Micrococcales</taxon>
        <taxon>Microbacteriaceae</taxon>
        <taxon>Herbiconiux</taxon>
    </lineage>
</organism>
<keyword evidence="1" id="KW-0472">Membrane</keyword>
<reference evidence="3" key="1">
    <citation type="submission" date="2024-05" db="EMBL/GenBank/DDBJ databases">
        <title>Herbiconiux sp. A18JL235.</title>
        <authorList>
            <person name="Zhang G."/>
        </authorList>
    </citation>
    <scope>NUCLEOTIDE SEQUENCE</scope>
    <source>
        <strain evidence="3">A18JL235</strain>
    </source>
</reference>
<sequence>MRVRRWFACCCRSFCGGTPCNDLHGRLSAGRRLLELRPLVSLGLFSYSIYLIHSPILALANILLLPLQLPTLTNRLLLVFVAVPAAVAISYGFFWIVERHFVTGHQKRVFAEKTHQGETPSVPDVAQRRDA</sequence>
<accession>A0AB39BLT4</accession>
<feature type="transmembrane region" description="Helical" evidence="1">
    <location>
        <begin position="39"/>
        <end position="64"/>
    </location>
</feature>
<keyword evidence="3" id="KW-0808">Transferase</keyword>
<evidence type="ECO:0000256" key="1">
    <source>
        <dbReference type="SAM" id="Phobius"/>
    </source>
</evidence>
<gene>
    <name evidence="3" type="ORF">ABFY20_04705</name>
</gene>
<feature type="transmembrane region" description="Helical" evidence="1">
    <location>
        <begin position="76"/>
        <end position="97"/>
    </location>
</feature>
<name>A0AB39BLT4_9MICO</name>
<dbReference type="EMBL" id="CP162511">
    <property type="protein sequence ID" value="XDI07366.1"/>
    <property type="molecule type" value="Genomic_DNA"/>
</dbReference>
<protein>
    <submittedName>
        <fullName evidence="3">Acyltransferase family protein</fullName>
    </submittedName>
</protein>
<dbReference type="GO" id="GO:0016747">
    <property type="term" value="F:acyltransferase activity, transferring groups other than amino-acyl groups"/>
    <property type="evidence" value="ECO:0007669"/>
    <property type="project" value="InterPro"/>
</dbReference>